<comment type="caution">
    <text evidence="3">The sequence shown here is derived from an EMBL/GenBank/DDBJ whole genome shotgun (WGS) entry which is preliminary data.</text>
</comment>
<evidence type="ECO:0000313" key="5">
    <source>
        <dbReference type="Proteomes" id="UP001150266"/>
    </source>
</evidence>
<evidence type="ECO:0000313" key="4">
    <source>
        <dbReference type="EMBL" id="KAJ4483660.1"/>
    </source>
</evidence>
<reference evidence="3" key="1">
    <citation type="submission" date="2022-08" db="EMBL/GenBank/DDBJ databases">
        <title>A Global Phylogenomic Analysis of the Shiitake Genus Lentinula.</title>
        <authorList>
            <consortium name="DOE Joint Genome Institute"/>
            <person name="Sierra-Patev S."/>
            <person name="Min B."/>
            <person name="Naranjo-Ortiz M."/>
            <person name="Looney B."/>
            <person name="Konkel Z."/>
            <person name="Slot J.C."/>
            <person name="Sakamoto Y."/>
            <person name="Steenwyk J.L."/>
            <person name="Rokas A."/>
            <person name="Carro J."/>
            <person name="Camarero S."/>
            <person name="Ferreira P."/>
            <person name="Molpeceres G."/>
            <person name="Ruiz-Duenas F.J."/>
            <person name="Serrano A."/>
            <person name="Henrissat B."/>
            <person name="Drula E."/>
            <person name="Hughes K.W."/>
            <person name="Mata J.L."/>
            <person name="Ishikawa N.K."/>
            <person name="Vargas-Isla R."/>
            <person name="Ushijima S."/>
            <person name="Smith C.A."/>
            <person name="Ahrendt S."/>
            <person name="Andreopoulos W."/>
            <person name="He G."/>
            <person name="Labutti K."/>
            <person name="Lipzen A."/>
            <person name="Ng V."/>
            <person name="Riley R."/>
            <person name="Sandor L."/>
            <person name="Barry K."/>
            <person name="Martinez A.T."/>
            <person name="Xiao Y."/>
            <person name="Gibbons J.G."/>
            <person name="Terashima K."/>
            <person name="Grigoriev I.V."/>
            <person name="Hibbett D.S."/>
        </authorList>
    </citation>
    <scope>NUCLEOTIDE SEQUENCE</scope>
    <source>
        <strain evidence="3">JLM2183</strain>
    </source>
</reference>
<protein>
    <submittedName>
        <fullName evidence="3">Uncharacterized protein</fullName>
    </submittedName>
</protein>
<dbReference type="EMBL" id="JAOTPV010000004">
    <property type="protein sequence ID" value="KAJ4483660.1"/>
    <property type="molecule type" value="Genomic_DNA"/>
</dbReference>
<name>A0A9W9ALV3_9AGAR</name>
<gene>
    <name evidence="4" type="ORF">J3R30DRAFT_1815415</name>
    <name evidence="3" type="ORF">J3R30DRAFT_3698540</name>
    <name evidence="2" type="ORF">J3R30DRAFT_3710159</name>
</gene>
<evidence type="ECO:0000313" key="3">
    <source>
        <dbReference type="EMBL" id="KAJ4483642.1"/>
    </source>
</evidence>
<accession>A0A9W9ALV3</accession>
<dbReference type="EMBL" id="JAOTPV010000022">
    <property type="protein sequence ID" value="KAJ4471594.1"/>
    <property type="molecule type" value="Genomic_DNA"/>
</dbReference>
<evidence type="ECO:0000256" key="1">
    <source>
        <dbReference type="SAM" id="MobiDB-lite"/>
    </source>
</evidence>
<evidence type="ECO:0000313" key="2">
    <source>
        <dbReference type="EMBL" id="KAJ4471594.1"/>
    </source>
</evidence>
<keyword evidence="5" id="KW-1185">Reference proteome</keyword>
<organism evidence="3 5">
    <name type="scientific">Lentinula aciculospora</name>
    <dbReference type="NCBI Taxonomy" id="153920"/>
    <lineage>
        <taxon>Eukaryota</taxon>
        <taxon>Fungi</taxon>
        <taxon>Dikarya</taxon>
        <taxon>Basidiomycota</taxon>
        <taxon>Agaricomycotina</taxon>
        <taxon>Agaricomycetes</taxon>
        <taxon>Agaricomycetidae</taxon>
        <taxon>Agaricales</taxon>
        <taxon>Marasmiineae</taxon>
        <taxon>Omphalotaceae</taxon>
        <taxon>Lentinula</taxon>
    </lineage>
</organism>
<dbReference type="AlphaFoldDB" id="A0A9W9ALV3"/>
<dbReference type="Proteomes" id="UP001150266">
    <property type="component" value="Unassembled WGS sequence"/>
</dbReference>
<dbReference type="EMBL" id="JAOTPV010000004">
    <property type="protein sequence ID" value="KAJ4483642.1"/>
    <property type="molecule type" value="Genomic_DNA"/>
</dbReference>
<sequence length="201" mass="23180">MAEDDGSCQYRALSSIGKGYLETGFAKKVWGEEEEEEEEAYGVIVLSKPPQYGNLFSQRRWKNAPPEEQTRILKDVQDHLRRWVFDLIKKSQVVITTFHEKNTIVNLTPDLQVESVEIKDIMPSAYPSKEIPTPEVFKLWFDPIFDSDWRHTIDKSGRKRPGSPLEGPRHQEPQVKQEGPSGHQEPPVKQESPIVVKKEEE</sequence>
<feature type="region of interest" description="Disordered" evidence="1">
    <location>
        <begin position="152"/>
        <end position="201"/>
    </location>
</feature>
<proteinExistence type="predicted"/>